<dbReference type="Pfam" id="PF14659">
    <property type="entry name" value="Phage_int_SAM_3"/>
    <property type="match status" value="1"/>
</dbReference>
<dbReference type="OrthoDB" id="5391994at2"/>
<evidence type="ECO:0000313" key="8">
    <source>
        <dbReference type="Proteomes" id="UP000240904"/>
    </source>
</evidence>
<accession>A0A2T3N3B4</accession>
<dbReference type="Gene3D" id="1.10.150.130">
    <property type="match status" value="1"/>
</dbReference>
<dbReference type="InterPro" id="IPR002104">
    <property type="entry name" value="Integrase_catalytic"/>
</dbReference>
<dbReference type="InterPro" id="IPR044068">
    <property type="entry name" value="CB"/>
</dbReference>
<keyword evidence="1" id="KW-0229">DNA integration</keyword>
<dbReference type="InterPro" id="IPR010998">
    <property type="entry name" value="Integrase_recombinase_N"/>
</dbReference>
<keyword evidence="2 4" id="KW-0238">DNA-binding</keyword>
<dbReference type="InterPro" id="IPR050090">
    <property type="entry name" value="Tyrosine_recombinase_XerCD"/>
</dbReference>
<dbReference type="CDD" id="cd01189">
    <property type="entry name" value="INT_ICEBs1_C_like"/>
    <property type="match status" value="1"/>
</dbReference>
<dbReference type="GO" id="GO:0015074">
    <property type="term" value="P:DNA integration"/>
    <property type="evidence" value="ECO:0007669"/>
    <property type="project" value="UniProtKB-KW"/>
</dbReference>
<evidence type="ECO:0000259" key="5">
    <source>
        <dbReference type="PROSITE" id="PS51898"/>
    </source>
</evidence>
<evidence type="ECO:0000256" key="2">
    <source>
        <dbReference type="ARBA" id="ARBA00023125"/>
    </source>
</evidence>
<dbReference type="PROSITE" id="PS51900">
    <property type="entry name" value="CB"/>
    <property type="match status" value="1"/>
</dbReference>
<feature type="domain" description="Tyr recombinase" evidence="5">
    <location>
        <begin position="105"/>
        <end position="311"/>
    </location>
</feature>
<evidence type="ECO:0000259" key="6">
    <source>
        <dbReference type="PROSITE" id="PS51900"/>
    </source>
</evidence>
<gene>
    <name evidence="7" type="ORF">C9I89_04405</name>
</gene>
<dbReference type="RefSeq" id="WP_107282137.1">
    <property type="nucleotide sequence ID" value="NZ_PYMC01000002.1"/>
</dbReference>
<dbReference type="PANTHER" id="PTHR30349">
    <property type="entry name" value="PHAGE INTEGRASE-RELATED"/>
    <property type="match status" value="1"/>
</dbReference>
<dbReference type="AlphaFoldDB" id="A0A2T3N3B4"/>
<dbReference type="InterPro" id="IPR011010">
    <property type="entry name" value="DNA_brk_join_enz"/>
</dbReference>
<evidence type="ECO:0000256" key="1">
    <source>
        <dbReference type="ARBA" id="ARBA00022908"/>
    </source>
</evidence>
<evidence type="ECO:0000256" key="3">
    <source>
        <dbReference type="ARBA" id="ARBA00023172"/>
    </source>
</evidence>
<reference evidence="7 8" key="1">
    <citation type="submission" date="2018-03" db="EMBL/GenBank/DDBJ databases">
        <title>Whole genome sequencing of Histamine producing bacteria.</title>
        <authorList>
            <person name="Butler K."/>
        </authorList>
    </citation>
    <scope>NUCLEOTIDE SEQUENCE [LARGE SCALE GENOMIC DNA]</scope>
    <source>
        <strain evidence="7 8">DSM 16190</strain>
    </source>
</reference>
<keyword evidence="3" id="KW-0233">DNA recombination</keyword>
<feature type="domain" description="Core-binding (CB)" evidence="6">
    <location>
        <begin position="4"/>
        <end position="84"/>
    </location>
</feature>
<dbReference type="Proteomes" id="UP000240904">
    <property type="component" value="Unassembled WGS sequence"/>
</dbReference>
<dbReference type="SUPFAM" id="SSF56349">
    <property type="entry name" value="DNA breaking-rejoining enzymes"/>
    <property type="match status" value="1"/>
</dbReference>
<evidence type="ECO:0000256" key="4">
    <source>
        <dbReference type="PROSITE-ProRule" id="PRU01248"/>
    </source>
</evidence>
<dbReference type="Pfam" id="PF00589">
    <property type="entry name" value="Phage_integrase"/>
    <property type="match status" value="1"/>
</dbReference>
<organism evidence="7 8">
    <name type="scientific">Photobacterium lipolyticum</name>
    <dbReference type="NCBI Taxonomy" id="266810"/>
    <lineage>
        <taxon>Bacteria</taxon>
        <taxon>Pseudomonadati</taxon>
        <taxon>Pseudomonadota</taxon>
        <taxon>Gammaproteobacteria</taxon>
        <taxon>Vibrionales</taxon>
        <taxon>Vibrionaceae</taxon>
        <taxon>Photobacterium</taxon>
    </lineage>
</organism>
<dbReference type="PROSITE" id="PS51898">
    <property type="entry name" value="TYR_RECOMBINASE"/>
    <property type="match status" value="1"/>
</dbReference>
<dbReference type="GO" id="GO:0003677">
    <property type="term" value="F:DNA binding"/>
    <property type="evidence" value="ECO:0007669"/>
    <property type="project" value="UniProtKB-UniRule"/>
</dbReference>
<protein>
    <submittedName>
        <fullName evidence="7">Site-specific integrase</fullName>
    </submittedName>
</protein>
<dbReference type="InterPro" id="IPR004107">
    <property type="entry name" value="Integrase_SAM-like_N"/>
</dbReference>
<name>A0A2T3N3B4_9GAMM</name>
<dbReference type="EMBL" id="PYMC01000002">
    <property type="protein sequence ID" value="PSW06774.1"/>
    <property type="molecule type" value="Genomic_DNA"/>
</dbReference>
<dbReference type="GO" id="GO:0006310">
    <property type="term" value="P:DNA recombination"/>
    <property type="evidence" value="ECO:0007669"/>
    <property type="project" value="UniProtKB-KW"/>
</dbReference>
<comment type="caution">
    <text evidence="7">The sequence shown here is derived from an EMBL/GenBank/DDBJ whole genome shotgun (WGS) entry which is preliminary data.</text>
</comment>
<dbReference type="PANTHER" id="PTHR30349:SF36">
    <property type="entry name" value="PROPHAGE INTEGRASE INTR-RELATED"/>
    <property type="match status" value="1"/>
</dbReference>
<keyword evidence="8" id="KW-1185">Reference proteome</keyword>
<evidence type="ECO:0000313" key="7">
    <source>
        <dbReference type="EMBL" id="PSW06774.1"/>
    </source>
</evidence>
<dbReference type="Gene3D" id="1.10.443.10">
    <property type="entry name" value="Intergrase catalytic core"/>
    <property type="match status" value="1"/>
</dbReference>
<sequence length="384" mass="43276">MAQYTFTDYSAQYLAERQFEVAPSTLKSVKSKVKNLVRHFGKRPIETIRQSDIKSWKIKAHKKFANKTINEHFTVLRAIFCSAQCDGVIVRNPMDGLSNLTIETAEPLPFTKSELTLLVAAQTEYQSEQNLCLASCATGWRISEAIAQDWDCVDFERRQIVINKCKVLGGYKVPKTESSQRTIEMNPHVMAILQRQYQLTGHLKPKRIKVLRAGNKTYKSSYVRHVFLNTKTGKPFIDSRQYAKSFFTPFLKAPGIQHRGPNQPRHTFASHCLTAGISKEWVARQLGHEDTTMVDKHYSRWLKEDAPNYAGQFYECMNDVFGAIDNPMRETQSQPVDRSSSSLPGCSSETSLGLVGQLLIALEQNPALASTLQQALNLSGGAHD</sequence>
<proteinExistence type="predicted"/>
<dbReference type="InterPro" id="IPR013762">
    <property type="entry name" value="Integrase-like_cat_sf"/>
</dbReference>